<comment type="caution">
    <text evidence="2">The sequence shown here is derived from an EMBL/GenBank/DDBJ whole genome shotgun (WGS) entry which is preliminary data.</text>
</comment>
<name>A0ABP7T3E7_9PSEU</name>
<feature type="compositionally biased region" description="Basic and acidic residues" evidence="1">
    <location>
        <begin position="95"/>
        <end position="113"/>
    </location>
</feature>
<evidence type="ECO:0000313" key="2">
    <source>
        <dbReference type="EMBL" id="GAA4020502.1"/>
    </source>
</evidence>
<protein>
    <submittedName>
        <fullName evidence="2">Uncharacterized protein</fullName>
    </submittedName>
</protein>
<accession>A0ABP7T3E7</accession>
<evidence type="ECO:0000256" key="1">
    <source>
        <dbReference type="SAM" id="MobiDB-lite"/>
    </source>
</evidence>
<dbReference type="Proteomes" id="UP001501747">
    <property type="component" value="Unassembled WGS sequence"/>
</dbReference>
<keyword evidence="3" id="KW-1185">Reference proteome</keyword>
<proteinExistence type="predicted"/>
<organism evidence="2 3">
    <name type="scientific">Allokutzneria multivorans</name>
    <dbReference type="NCBI Taxonomy" id="1142134"/>
    <lineage>
        <taxon>Bacteria</taxon>
        <taxon>Bacillati</taxon>
        <taxon>Actinomycetota</taxon>
        <taxon>Actinomycetes</taxon>
        <taxon>Pseudonocardiales</taxon>
        <taxon>Pseudonocardiaceae</taxon>
        <taxon>Allokutzneria</taxon>
    </lineage>
</organism>
<dbReference type="EMBL" id="BAABAL010000018">
    <property type="protein sequence ID" value="GAA4020502.1"/>
    <property type="molecule type" value="Genomic_DNA"/>
</dbReference>
<feature type="region of interest" description="Disordered" evidence="1">
    <location>
        <begin position="44"/>
        <end position="167"/>
    </location>
</feature>
<feature type="compositionally biased region" description="Basic and acidic residues" evidence="1">
    <location>
        <begin position="44"/>
        <end position="79"/>
    </location>
</feature>
<gene>
    <name evidence="2" type="ORF">GCM10022247_50670</name>
</gene>
<sequence length="167" mass="17268">MEPGGRDVVQPVQVLGQLAGDCDAVLEAVDLGGGEAVIRGALAEHADPGREAREADRSVKAVDDHAQHGRRARAEDARDVVAPQAGEQVDGGAAARREGDRPGAHPGQPRDGDEPAAELPSGEVQDGDAVPGGEQRRAERHQLPRPAVPTGGLLPQAREDLHPVGLG</sequence>
<evidence type="ECO:0000313" key="3">
    <source>
        <dbReference type="Proteomes" id="UP001501747"/>
    </source>
</evidence>
<feature type="compositionally biased region" description="Basic and acidic residues" evidence="1">
    <location>
        <begin position="157"/>
        <end position="167"/>
    </location>
</feature>
<reference evidence="3" key="1">
    <citation type="journal article" date="2019" name="Int. J. Syst. Evol. Microbiol.">
        <title>The Global Catalogue of Microorganisms (GCM) 10K type strain sequencing project: providing services to taxonomists for standard genome sequencing and annotation.</title>
        <authorList>
            <consortium name="The Broad Institute Genomics Platform"/>
            <consortium name="The Broad Institute Genome Sequencing Center for Infectious Disease"/>
            <person name="Wu L."/>
            <person name="Ma J."/>
        </authorList>
    </citation>
    <scope>NUCLEOTIDE SEQUENCE [LARGE SCALE GENOMIC DNA]</scope>
    <source>
        <strain evidence="3">JCM 17342</strain>
    </source>
</reference>